<keyword evidence="1" id="KW-0378">Hydrolase</keyword>
<reference evidence="2" key="1">
    <citation type="submission" date="2016-11" db="EMBL/GenBank/DDBJ databases">
        <authorList>
            <person name="Varghese N."/>
            <person name="Submissions S."/>
        </authorList>
    </citation>
    <scope>NUCLEOTIDE SEQUENCE [LARGE SCALE GENOMIC DNA]</scope>
    <source>
        <strain evidence="2">DSM 100572</strain>
    </source>
</reference>
<evidence type="ECO:0000313" key="1">
    <source>
        <dbReference type="EMBL" id="SHH79211.1"/>
    </source>
</evidence>
<dbReference type="Proteomes" id="UP000184109">
    <property type="component" value="Unassembled WGS sequence"/>
</dbReference>
<dbReference type="Gene3D" id="3.40.630.40">
    <property type="entry name" value="Zn-dependent exopeptidases"/>
    <property type="match status" value="1"/>
</dbReference>
<dbReference type="EMBL" id="FQXQ01000004">
    <property type="protein sequence ID" value="SHH79211.1"/>
    <property type="molecule type" value="Genomic_DNA"/>
</dbReference>
<organism evidence="1 2">
    <name type="scientific">Wenyingzhuangia marina</name>
    <dbReference type="NCBI Taxonomy" id="1195760"/>
    <lineage>
        <taxon>Bacteria</taxon>
        <taxon>Pseudomonadati</taxon>
        <taxon>Bacteroidota</taxon>
        <taxon>Flavobacteriia</taxon>
        <taxon>Flavobacteriales</taxon>
        <taxon>Flavobacteriaceae</taxon>
        <taxon>Wenyingzhuangia</taxon>
    </lineage>
</organism>
<dbReference type="InterPro" id="IPR007709">
    <property type="entry name" value="N-FG_amidohydro"/>
</dbReference>
<name>A0A1M5VVG3_9FLAO</name>
<proteinExistence type="predicted"/>
<dbReference type="GO" id="GO:0016787">
    <property type="term" value="F:hydrolase activity"/>
    <property type="evidence" value="ECO:0007669"/>
    <property type="project" value="UniProtKB-KW"/>
</dbReference>
<dbReference type="SUPFAM" id="SSF53187">
    <property type="entry name" value="Zn-dependent exopeptidases"/>
    <property type="match status" value="1"/>
</dbReference>
<dbReference type="RefSeq" id="WP_073121050.1">
    <property type="nucleotide sequence ID" value="NZ_BMEN01000004.1"/>
</dbReference>
<dbReference type="AlphaFoldDB" id="A0A1M5VVG3"/>
<evidence type="ECO:0000313" key="2">
    <source>
        <dbReference type="Proteomes" id="UP000184109"/>
    </source>
</evidence>
<keyword evidence="2" id="KW-1185">Reference proteome</keyword>
<protein>
    <submittedName>
        <fullName evidence="1">Predicted N-formylglutamate amidohydrolase</fullName>
    </submittedName>
</protein>
<dbReference type="STRING" id="1195760.SAMN05444281_1981"/>
<dbReference type="OrthoDB" id="9815326at2"/>
<sequence length="236" mass="27461">MKLILSCEHGGNQIPLAYDKLFQKHETILKTHKGYDPGALDLFKFLRPLATYSKSNEISRLLIELNRSLHHPALFSECTKSLSKEQKQVLIKQYYLIYRSKITQQIENILDCNKSVFHLSIHTFTPVFKGVTRKCDIGILYDPAKELEKNIAKQLKTELKKRAPELNVRFNYPYKGVSDGFTKTLRKQFPEKYVGIELEINHKFAIQNQMGDDLKQMLYESVQEVLTQNIPKRLNS</sequence>
<gene>
    <name evidence="1" type="ORF">SAMN05444281_1981</name>
</gene>
<dbReference type="Pfam" id="PF05013">
    <property type="entry name" value="FGase"/>
    <property type="match status" value="1"/>
</dbReference>
<accession>A0A1M5VVG3</accession>